<dbReference type="InterPro" id="IPR036779">
    <property type="entry name" value="LysM_dom_sf"/>
</dbReference>
<organism evidence="1">
    <name type="scientific">Bradyrhizobium barranii subsp. barranii</name>
    <dbReference type="NCBI Taxonomy" id="2823807"/>
    <lineage>
        <taxon>Bacteria</taxon>
        <taxon>Pseudomonadati</taxon>
        <taxon>Pseudomonadota</taxon>
        <taxon>Alphaproteobacteria</taxon>
        <taxon>Hyphomicrobiales</taxon>
        <taxon>Nitrobacteraceae</taxon>
        <taxon>Bradyrhizobium</taxon>
        <taxon>Bradyrhizobium barranii</taxon>
    </lineage>
</organism>
<dbReference type="AlphaFoldDB" id="A0A7Z0TXF6"/>
<accession>A0A7Z0TXF6</accession>
<proteinExistence type="predicted"/>
<gene>
    <name evidence="1" type="ORF">G6321_47530</name>
</gene>
<protein>
    <submittedName>
        <fullName evidence="1">Tail protein X</fullName>
    </submittedName>
</protein>
<comment type="caution">
    <text evidence="1">The sequence shown here is derived from an EMBL/GenBank/DDBJ whole genome shotgun (WGS) entry which is preliminary data.</text>
</comment>
<evidence type="ECO:0000313" key="1">
    <source>
        <dbReference type="EMBL" id="NYY95795.1"/>
    </source>
</evidence>
<reference evidence="1" key="1">
    <citation type="submission" date="2020-06" db="EMBL/GenBank/DDBJ databases">
        <title>Whole Genome Sequence of Bradyrhizobium sp. Strain 323S2.</title>
        <authorList>
            <person name="Bromfield E.S.P."/>
        </authorList>
    </citation>
    <scope>NUCLEOTIDE SEQUENCE [LARGE SCALE GENOMIC DNA]</scope>
    <source>
        <strain evidence="1">323S2</strain>
    </source>
</reference>
<dbReference type="Gene3D" id="3.10.350.10">
    <property type="entry name" value="LysM domain"/>
    <property type="match status" value="1"/>
</dbReference>
<dbReference type="InterPro" id="IPR008861">
    <property type="entry name" value="GpX-like"/>
</dbReference>
<sequence>MEQYLTIEGDTVDLIAYNRFGVTHGATEAILRANPGLAAAGTKLPQGMSINIPAFVVKKTNTAAWIWS</sequence>
<dbReference type="Pfam" id="PF05489">
    <property type="entry name" value="Phage_tail_X"/>
    <property type="match status" value="1"/>
</dbReference>
<name>A0A7Z0TXF6_9BRAD</name>
<dbReference type="EMBL" id="JACBFH010000001">
    <property type="protein sequence ID" value="NYY95795.1"/>
    <property type="molecule type" value="Genomic_DNA"/>
</dbReference>